<evidence type="ECO:0000256" key="1">
    <source>
        <dbReference type="SAM" id="SignalP"/>
    </source>
</evidence>
<dbReference type="PANTHER" id="PTHR40124">
    <property type="match status" value="1"/>
</dbReference>
<gene>
    <name evidence="3" type="ORF">G6F64_009351</name>
</gene>
<evidence type="ECO:0000313" key="4">
    <source>
        <dbReference type="Proteomes" id="UP000716291"/>
    </source>
</evidence>
<keyword evidence="4" id="KW-1185">Reference proteome</keyword>
<dbReference type="InterPro" id="IPR048958">
    <property type="entry name" value="Polysacc_lyase_14"/>
</dbReference>
<protein>
    <recommendedName>
        <fullName evidence="2">Polysaccharide lyase 14 domain-containing protein</fullName>
    </recommendedName>
</protein>
<keyword evidence="1" id="KW-0732">Signal</keyword>
<reference evidence="3" key="1">
    <citation type="journal article" date="2020" name="Microb. Genom.">
        <title>Genetic diversity of clinical and environmental Mucorales isolates obtained from an investigation of mucormycosis cases among solid organ transplant recipients.</title>
        <authorList>
            <person name="Nguyen M.H."/>
            <person name="Kaul D."/>
            <person name="Muto C."/>
            <person name="Cheng S.J."/>
            <person name="Richter R.A."/>
            <person name="Bruno V.M."/>
            <person name="Liu G."/>
            <person name="Beyhan S."/>
            <person name="Sundermann A.J."/>
            <person name="Mounaud S."/>
            <person name="Pasculle A.W."/>
            <person name="Nierman W.C."/>
            <person name="Driscoll E."/>
            <person name="Cumbie R."/>
            <person name="Clancy C.J."/>
            <person name="Dupont C.L."/>
        </authorList>
    </citation>
    <scope>NUCLEOTIDE SEQUENCE</scope>
    <source>
        <strain evidence="3">GL11</strain>
    </source>
</reference>
<comment type="caution">
    <text evidence="3">The sequence shown here is derived from an EMBL/GenBank/DDBJ whole genome shotgun (WGS) entry which is preliminary data.</text>
</comment>
<dbReference type="OrthoDB" id="10069995at2759"/>
<evidence type="ECO:0000259" key="2">
    <source>
        <dbReference type="Pfam" id="PF21294"/>
    </source>
</evidence>
<feature type="chain" id="PRO_5040322291" description="Polysaccharide lyase 14 domain-containing protein" evidence="1">
    <location>
        <begin position="23"/>
        <end position="303"/>
    </location>
</feature>
<evidence type="ECO:0000313" key="3">
    <source>
        <dbReference type="EMBL" id="KAG1304270.1"/>
    </source>
</evidence>
<name>A0A9P6X361_RHIOR</name>
<feature type="signal peptide" evidence="1">
    <location>
        <begin position="1"/>
        <end position="22"/>
    </location>
</feature>
<sequence>MAYNRLLLFVCIALFSVLYTEASEAAELEKRVSNSWYFSNWNKYKSDTIVGLTSQWNEKWKIPQHRGWLWAWSGYEDSNAAVKDPAKKNSDDYVLRVKYNAHSRNPEGSLTGGLGFLAEPITVSKRAKTVSLQYSVYFPKNFDFVKGGKLPGVFGGNGECTGGDESGSCFTSRLMWRDDGLGEIYAYLPHNRQRSDICDNKVNICNSDYGYSLGRGQFEFKKGAWTTVRQVLTLNQVNKRNGRMILYVNGVKKVDIKNVVIRTSTTPNTVGIMFHTFFGGSDNTWATPKTQYSYFKNFKFQVN</sequence>
<dbReference type="Proteomes" id="UP000716291">
    <property type="component" value="Unassembled WGS sequence"/>
</dbReference>
<feature type="domain" description="Polysaccharide lyase 14" evidence="2">
    <location>
        <begin position="88"/>
        <end position="298"/>
    </location>
</feature>
<dbReference type="EMBL" id="JAANQT010001687">
    <property type="protein sequence ID" value="KAG1304270.1"/>
    <property type="molecule type" value="Genomic_DNA"/>
</dbReference>
<proteinExistence type="predicted"/>
<dbReference type="Gene3D" id="2.60.120.200">
    <property type="match status" value="1"/>
</dbReference>
<organism evidence="3 4">
    <name type="scientific">Rhizopus oryzae</name>
    <name type="common">Mucormycosis agent</name>
    <name type="synonym">Rhizopus arrhizus var. delemar</name>
    <dbReference type="NCBI Taxonomy" id="64495"/>
    <lineage>
        <taxon>Eukaryota</taxon>
        <taxon>Fungi</taxon>
        <taxon>Fungi incertae sedis</taxon>
        <taxon>Mucoromycota</taxon>
        <taxon>Mucoromycotina</taxon>
        <taxon>Mucoromycetes</taxon>
        <taxon>Mucorales</taxon>
        <taxon>Mucorineae</taxon>
        <taxon>Rhizopodaceae</taxon>
        <taxon>Rhizopus</taxon>
    </lineage>
</organism>
<dbReference type="PANTHER" id="PTHR40124:SF1">
    <property type="entry name" value="DISAGGREGATASE RELATED REPEAT PROTEIN"/>
    <property type="match status" value="1"/>
</dbReference>
<accession>A0A9P6X361</accession>
<dbReference type="AlphaFoldDB" id="A0A9P6X361"/>
<dbReference type="Pfam" id="PF21294">
    <property type="entry name" value="Polysacc_lyase_14"/>
    <property type="match status" value="1"/>
</dbReference>